<dbReference type="InterPro" id="IPR036322">
    <property type="entry name" value="WD40_repeat_dom_sf"/>
</dbReference>
<evidence type="ECO:0000256" key="2">
    <source>
        <dbReference type="ARBA" id="ARBA00009435"/>
    </source>
</evidence>
<evidence type="ECO:0000313" key="10">
    <source>
        <dbReference type="EMBL" id="KAH8369892.1"/>
    </source>
</evidence>
<dbReference type="InterPro" id="IPR019775">
    <property type="entry name" value="WD40_repeat_CS"/>
</dbReference>
<evidence type="ECO:0000256" key="3">
    <source>
        <dbReference type="ARBA" id="ARBA00022574"/>
    </source>
</evidence>
<dbReference type="PANTHER" id="PTHR19879:SF1">
    <property type="entry name" value="CANNONBALL-RELATED"/>
    <property type="match status" value="1"/>
</dbReference>
<dbReference type="SMART" id="SM00320">
    <property type="entry name" value="WD40"/>
    <property type="match status" value="6"/>
</dbReference>
<reference evidence="10" key="1">
    <citation type="journal article" date="2021" name="Mol. Ecol. Resour.">
        <title>Phylogenomic analyses of the genus Drosophila reveals genomic signals of climate adaptation.</title>
        <authorList>
            <person name="Li F."/>
            <person name="Rane R.V."/>
            <person name="Luria V."/>
            <person name="Xiong Z."/>
            <person name="Chen J."/>
            <person name="Li Z."/>
            <person name="Catullo R.A."/>
            <person name="Griffin P.C."/>
            <person name="Schiffer M."/>
            <person name="Pearce S."/>
            <person name="Lee S.F."/>
            <person name="McElroy K."/>
            <person name="Stocker A."/>
            <person name="Shirriffs J."/>
            <person name="Cockerell F."/>
            <person name="Coppin C."/>
            <person name="Sgro C.M."/>
            <person name="Karger A."/>
            <person name="Cain J.W."/>
            <person name="Weber J.A."/>
            <person name="Santpere G."/>
            <person name="Kirschner M.W."/>
            <person name="Hoffmann A.A."/>
            <person name="Oakeshott J.G."/>
            <person name="Zhang G."/>
        </authorList>
    </citation>
    <scope>NUCLEOTIDE SEQUENCE</scope>
    <source>
        <strain evidence="10">BGI-SZ-2011g</strain>
    </source>
</reference>
<comment type="similarity">
    <text evidence="2">Belongs to the WD repeat TAF5 family.</text>
</comment>
<feature type="repeat" description="WD" evidence="8">
    <location>
        <begin position="377"/>
        <end position="418"/>
    </location>
</feature>
<dbReference type="Proteomes" id="UP001200034">
    <property type="component" value="Unassembled WGS sequence"/>
</dbReference>
<dbReference type="PANTHER" id="PTHR19879">
    <property type="entry name" value="TRANSCRIPTION INITIATION FACTOR TFIID"/>
    <property type="match status" value="1"/>
</dbReference>
<evidence type="ECO:0000256" key="1">
    <source>
        <dbReference type="ARBA" id="ARBA00004123"/>
    </source>
</evidence>
<dbReference type="PROSITE" id="PS00678">
    <property type="entry name" value="WD_REPEATS_1"/>
    <property type="match status" value="2"/>
</dbReference>
<keyword evidence="11" id="KW-1185">Reference proteome</keyword>
<feature type="repeat" description="WD" evidence="8">
    <location>
        <begin position="251"/>
        <end position="282"/>
    </location>
</feature>
<evidence type="ECO:0000256" key="5">
    <source>
        <dbReference type="ARBA" id="ARBA00023015"/>
    </source>
</evidence>
<dbReference type="InterPro" id="IPR037264">
    <property type="entry name" value="TFIID_NTD2_sf"/>
</dbReference>
<feature type="repeat" description="WD" evidence="8">
    <location>
        <begin position="293"/>
        <end position="334"/>
    </location>
</feature>
<keyword evidence="5" id="KW-0805">Transcription regulation</keyword>
<dbReference type="EMBL" id="JAJJHW010002585">
    <property type="protein sequence ID" value="KAH8369892.1"/>
    <property type="molecule type" value="Genomic_DNA"/>
</dbReference>
<feature type="repeat" description="WD" evidence="8">
    <location>
        <begin position="335"/>
        <end position="376"/>
    </location>
</feature>
<dbReference type="PROSITE" id="PS50294">
    <property type="entry name" value="WD_REPEATS_REGION"/>
    <property type="match status" value="5"/>
</dbReference>
<sequence>MLNDYEELFNEVQKIFHQVPSRFKYELNTVLYPTLVLVYLRMIASGKFRRGKTFVESAQRCIDHSQMPRIDKLMTLQCSADLPRRARKLLAGDKYTRIKVVLCEQSYDLLLDGMEEWTPTLQAIFLRHFKLIENENDGVPCQQTRMGCAVLDKLQKDDEEHRVPLSCDNLPSTYLYNVCEQTEIVICATFSSKNTMLAIGTKSGSAQVSSLTSAKLVQVKSAKSLEKLDTSTPGIDERMMDAGSQSMLRKLYGHQGPVYGCAFEPHDHFLLTASHDRTVRCWCLFTWSCVVIYPGHMAPIYSVCYAPSGYYFATASDDRTARIWTQDSRKSLCVLVGHLAHVICCKFHPNRHYLATGSADCTARLWDIIKGVQVRLFTGHRDEINALAFSTCGRYMVTGSRDHYIIVWDIEKENLVQALAHHTAAIRSIVFALDSKIFMAGAQDCQLTIWNFERLVQEYDSDQIRKLTNSKRNSSKLKSEDLLVESYATRGSPFFELRITSRNLLLAICSLSQE</sequence>
<dbReference type="GO" id="GO:0005634">
    <property type="term" value="C:nucleus"/>
    <property type="evidence" value="ECO:0007669"/>
    <property type="project" value="UniProtKB-SubCell"/>
</dbReference>
<comment type="caution">
    <text evidence="10">The sequence shown here is derived from an EMBL/GenBank/DDBJ whole genome shotgun (WGS) entry which is preliminary data.</text>
</comment>
<evidence type="ECO:0000313" key="11">
    <source>
        <dbReference type="Proteomes" id="UP001200034"/>
    </source>
</evidence>
<evidence type="ECO:0000256" key="8">
    <source>
        <dbReference type="PROSITE-ProRule" id="PRU00221"/>
    </source>
</evidence>
<dbReference type="SUPFAM" id="SSF50978">
    <property type="entry name" value="WD40 repeat-like"/>
    <property type="match status" value="1"/>
</dbReference>
<dbReference type="CDD" id="cd08044">
    <property type="entry name" value="TAF5_NTD2"/>
    <property type="match status" value="1"/>
</dbReference>
<keyword evidence="6" id="KW-0804">Transcription</keyword>
<gene>
    <name evidence="10" type="ORF">KR093_001387</name>
</gene>
<evidence type="ECO:0000256" key="4">
    <source>
        <dbReference type="ARBA" id="ARBA00022737"/>
    </source>
</evidence>
<dbReference type="InterPro" id="IPR020472">
    <property type="entry name" value="WD40_PAC1"/>
</dbReference>
<dbReference type="PROSITE" id="PS50082">
    <property type="entry name" value="WD_REPEATS_2"/>
    <property type="match status" value="5"/>
</dbReference>
<organism evidence="10 11">
    <name type="scientific">Drosophila rubida</name>
    <dbReference type="NCBI Taxonomy" id="30044"/>
    <lineage>
        <taxon>Eukaryota</taxon>
        <taxon>Metazoa</taxon>
        <taxon>Ecdysozoa</taxon>
        <taxon>Arthropoda</taxon>
        <taxon>Hexapoda</taxon>
        <taxon>Insecta</taxon>
        <taxon>Pterygota</taxon>
        <taxon>Neoptera</taxon>
        <taxon>Endopterygota</taxon>
        <taxon>Diptera</taxon>
        <taxon>Brachycera</taxon>
        <taxon>Muscomorpha</taxon>
        <taxon>Ephydroidea</taxon>
        <taxon>Drosophilidae</taxon>
        <taxon>Drosophila</taxon>
    </lineage>
</organism>
<dbReference type="SUPFAM" id="SSF160897">
    <property type="entry name" value="Taf5 N-terminal domain-like"/>
    <property type="match status" value="1"/>
</dbReference>
<feature type="domain" description="TFIID subunit TAF5 NTD2" evidence="9">
    <location>
        <begin position="4"/>
        <end position="116"/>
    </location>
</feature>
<dbReference type="AlphaFoldDB" id="A0AAD4PJX4"/>
<dbReference type="InterPro" id="IPR007582">
    <property type="entry name" value="TFIID_NTD2"/>
</dbReference>
<dbReference type="Gene3D" id="1.25.40.500">
    <property type="entry name" value="TFIID subunit TAF5, NTD2 domain"/>
    <property type="match status" value="1"/>
</dbReference>
<dbReference type="Pfam" id="PF04494">
    <property type="entry name" value="TFIID_NTD2"/>
    <property type="match status" value="1"/>
</dbReference>
<evidence type="ECO:0000259" key="9">
    <source>
        <dbReference type="Pfam" id="PF04494"/>
    </source>
</evidence>
<dbReference type="Pfam" id="PF00400">
    <property type="entry name" value="WD40"/>
    <property type="match status" value="5"/>
</dbReference>
<feature type="repeat" description="WD" evidence="8">
    <location>
        <begin position="419"/>
        <end position="453"/>
    </location>
</feature>
<dbReference type="GO" id="GO:0016251">
    <property type="term" value="F:RNA polymerase II general transcription initiation factor activity"/>
    <property type="evidence" value="ECO:0007669"/>
    <property type="project" value="TreeGrafter"/>
</dbReference>
<protein>
    <recommendedName>
        <fullName evidence="9">TFIID subunit TAF5 NTD2 domain-containing protein</fullName>
    </recommendedName>
</protein>
<feature type="non-terminal residue" evidence="10">
    <location>
        <position position="514"/>
    </location>
</feature>
<keyword evidence="4" id="KW-0677">Repeat</keyword>
<evidence type="ECO:0000256" key="6">
    <source>
        <dbReference type="ARBA" id="ARBA00023163"/>
    </source>
</evidence>
<accession>A0AAD4PJX4</accession>
<name>A0AAD4PJX4_9MUSC</name>
<evidence type="ECO:0000256" key="7">
    <source>
        <dbReference type="ARBA" id="ARBA00023242"/>
    </source>
</evidence>
<dbReference type="PRINTS" id="PR00320">
    <property type="entry name" value="GPROTEINBRPT"/>
</dbReference>
<dbReference type="Gene3D" id="2.130.10.10">
    <property type="entry name" value="YVTN repeat-like/Quinoprotein amine dehydrogenase"/>
    <property type="match status" value="2"/>
</dbReference>
<dbReference type="InterPro" id="IPR015943">
    <property type="entry name" value="WD40/YVTN_repeat-like_dom_sf"/>
</dbReference>
<dbReference type="InterPro" id="IPR001680">
    <property type="entry name" value="WD40_rpt"/>
</dbReference>
<comment type="subcellular location">
    <subcellularLocation>
        <location evidence="1">Nucleus</location>
    </subcellularLocation>
</comment>
<keyword evidence="7" id="KW-0539">Nucleus</keyword>
<dbReference type="CDD" id="cd00200">
    <property type="entry name" value="WD40"/>
    <property type="match status" value="1"/>
</dbReference>
<keyword evidence="3 8" id="KW-0853">WD repeat</keyword>
<proteinExistence type="inferred from homology"/>